<reference evidence="7" key="1">
    <citation type="submission" date="2021-01" db="EMBL/GenBank/DDBJ databases">
        <authorList>
            <person name="Kaushik A."/>
        </authorList>
    </citation>
    <scope>NUCLEOTIDE SEQUENCE</scope>
    <source>
        <strain evidence="7">AG1-1A</strain>
    </source>
</reference>
<keyword evidence="2 6" id="KW-0812">Transmembrane</keyword>
<dbReference type="AlphaFoldDB" id="A0A8H3GSR5"/>
<comment type="subcellular location">
    <subcellularLocation>
        <location evidence="1">Membrane</location>
        <topology evidence="1">Single-pass membrane protein</topology>
    </subcellularLocation>
</comment>
<gene>
    <name evidence="7" type="ORF">RDB_LOCUS109688</name>
</gene>
<feature type="compositionally biased region" description="Low complexity" evidence="5">
    <location>
        <begin position="470"/>
        <end position="493"/>
    </location>
</feature>
<proteinExistence type="predicted"/>
<evidence type="ECO:0000256" key="2">
    <source>
        <dbReference type="ARBA" id="ARBA00022692"/>
    </source>
</evidence>
<evidence type="ECO:0000256" key="3">
    <source>
        <dbReference type="ARBA" id="ARBA00022989"/>
    </source>
</evidence>
<dbReference type="GO" id="GO:0071944">
    <property type="term" value="C:cell periphery"/>
    <property type="evidence" value="ECO:0007669"/>
    <property type="project" value="UniProtKB-ARBA"/>
</dbReference>
<dbReference type="Proteomes" id="UP000663840">
    <property type="component" value="Unassembled WGS sequence"/>
</dbReference>
<evidence type="ECO:0000256" key="6">
    <source>
        <dbReference type="SAM" id="Phobius"/>
    </source>
</evidence>
<dbReference type="InterPro" id="IPR051694">
    <property type="entry name" value="Immunoregulatory_rcpt-like"/>
</dbReference>
<keyword evidence="3 6" id="KW-1133">Transmembrane helix</keyword>
<evidence type="ECO:0000256" key="4">
    <source>
        <dbReference type="ARBA" id="ARBA00023136"/>
    </source>
</evidence>
<protein>
    <recommendedName>
        <fullName evidence="9">Transmembrane protein</fullName>
    </recommendedName>
</protein>
<evidence type="ECO:0008006" key="9">
    <source>
        <dbReference type="Google" id="ProtNLM"/>
    </source>
</evidence>
<keyword evidence="4 6" id="KW-0472">Membrane</keyword>
<feature type="region of interest" description="Disordered" evidence="5">
    <location>
        <begin position="378"/>
        <end position="431"/>
    </location>
</feature>
<dbReference type="Gene3D" id="2.60.120.260">
    <property type="entry name" value="Galactose-binding domain-like"/>
    <property type="match status" value="2"/>
</dbReference>
<accession>A0A8H3GSR5</accession>
<evidence type="ECO:0000313" key="8">
    <source>
        <dbReference type="Proteomes" id="UP000663840"/>
    </source>
</evidence>
<dbReference type="PANTHER" id="PTHR15549">
    <property type="entry name" value="PAIRED IMMUNOGLOBULIN-LIKE TYPE 2 RECEPTOR"/>
    <property type="match status" value="1"/>
</dbReference>
<evidence type="ECO:0000313" key="7">
    <source>
        <dbReference type="EMBL" id="CAE6466184.1"/>
    </source>
</evidence>
<name>A0A8H3GSR5_9AGAM</name>
<sequence>MPLYNITIDDISALIEYTPAGRPWTDSPTSDQELHNYWDGTYHPSDRFGARASFRFQGTAVWLYAAKRSRHGPFEILLDGQKVYDGDGYSASPLYDQVMYNATDLAPTWHNLTCINSDPTNQTFTEVDYIRWTTVMPETLAESLGTTIPYSPNNMSYSSLSAWTEDAVGSNPSMATTTDGASVNITFNGNGIELYGRTGPSFGWFSAQVDELEELRFNANSEQTHNTLLFRQDNLTSGSHNLIVTNRGTRLAITSAKPILWRDPNEPSSDNGSDNHTTNIGLIVGVVVGVVVGLSAIAFILLFVLRRRRRKQRDNDLRVRPSNEPAFLDATPFELPASPNERASSIQPPSSTRNSKYRNESSQYAAYPLQYQPVLGSPGMSSRGSFEVPHHLAVPGSSTGGSSSDPATSTNASRIGGKSRYSAEPTSRDELPEGVAVIRDSDAGPILLPPAYSTATEARAPVELPESFNPSTSSFASPAVPTPVSSAPISSTHPPSPSIPISNTPGLPPGAASPIVPNSNLGKR</sequence>
<feature type="compositionally biased region" description="Low complexity" evidence="5">
    <location>
        <begin position="396"/>
        <end position="410"/>
    </location>
</feature>
<feature type="region of interest" description="Disordered" evidence="5">
    <location>
        <begin position="312"/>
        <end position="359"/>
    </location>
</feature>
<feature type="transmembrane region" description="Helical" evidence="6">
    <location>
        <begin position="280"/>
        <end position="305"/>
    </location>
</feature>
<feature type="compositionally biased region" description="Polar residues" evidence="5">
    <location>
        <begin position="341"/>
        <end position="359"/>
    </location>
</feature>
<evidence type="ECO:0000256" key="1">
    <source>
        <dbReference type="ARBA" id="ARBA00004167"/>
    </source>
</evidence>
<comment type="caution">
    <text evidence="7">The sequence shown here is derived from an EMBL/GenBank/DDBJ whole genome shotgun (WGS) entry which is preliminary data.</text>
</comment>
<evidence type="ECO:0000256" key="5">
    <source>
        <dbReference type="SAM" id="MobiDB-lite"/>
    </source>
</evidence>
<dbReference type="GO" id="GO:0016020">
    <property type="term" value="C:membrane"/>
    <property type="evidence" value="ECO:0007669"/>
    <property type="project" value="UniProtKB-SubCell"/>
</dbReference>
<organism evidence="7 8">
    <name type="scientific">Rhizoctonia solani</name>
    <dbReference type="NCBI Taxonomy" id="456999"/>
    <lineage>
        <taxon>Eukaryota</taxon>
        <taxon>Fungi</taxon>
        <taxon>Dikarya</taxon>
        <taxon>Basidiomycota</taxon>
        <taxon>Agaricomycotina</taxon>
        <taxon>Agaricomycetes</taxon>
        <taxon>Cantharellales</taxon>
        <taxon>Ceratobasidiaceae</taxon>
        <taxon>Rhizoctonia</taxon>
    </lineage>
</organism>
<feature type="region of interest" description="Disordered" evidence="5">
    <location>
        <begin position="457"/>
        <end position="524"/>
    </location>
</feature>
<dbReference type="EMBL" id="CAJMWR010003678">
    <property type="protein sequence ID" value="CAE6466184.1"/>
    <property type="molecule type" value="Genomic_DNA"/>
</dbReference>